<dbReference type="AlphaFoldDB" id="A0A844HRT0"/>
<keyword evidence="2" id="KW-0560">Oxidoreductase</keyword>
<comment type="catalytic activity">
    <reaction evidence="4">
        <text>L-proline + NADP(+) = 1-pyrroline-2-carboxylate + NADPH + H(+)</text>
        <dbReference type="Rhea" id="RHEA:20317"/>
        <dbReference type="ChEBI" id="CHEBI:15378"/>
        <dbReference type="ChEBI" id="CHEBI:39785"/>
        <dbReference type="ChEBI" id="CHEBI:57783"/>
        <dbReference type="ChEBI" id="CHEBI:58349"/>
        <dbReference type="ChEBI" id="CHEBI:60039"/>
        <dbReference type="EC" id="1.5.1.21"/>
    </reaction>
</comment>
<dbReference type="EC" id="1.5.1.21" evidence="5"/>
<dbReference type="PANTHER" id="PTHR11091">
    <property type="entry name" value="OXIDOREDUCTASE-RELATED"/>
    <property type="match status" value="1"/>
</dbReference>
<organism evidence="7 8">
    <name type="scientific">Paracoccus litorisediminis</name>
    <dbReference type="NCBI Taxonomy" id="2006130"/>
    <lineage>
        <taxon>Bacteria</taxon>
        <taxon>Pseudomonadati</taxon>
        <taxon>Pseudomonadota</taxon>
        <taxon>Alphaproteobacteria</taxon>
        <taxon>Rhodobacterales</taxon>
        <taxon>Paracoccaceae</taxon>
        <taxon>Paracoccus</taxon>
    </lineage>
</organism>
<dbReference type="SUPFAM" id="SSF89733">
    <property type="entry name" value="L-sulfolactate dehydrogenase-like"/>
    <property type="match status" value="1"/>
</dbReference>
<keyword evidence="8" id="KW-1185">Reference proteome</keyword>
<dbReference type="Proteomes" id="UP000449846">
    <property type="component" value="Unassembled WGS sequence"/>
</dbReference>
<dbReference type="GO" id="GO:0050241">
    <property type="term" value="F:pyrroline-2-carboxylate reductase activity"/>
    <property type="evidence" value="ECO:0007669"/>
    <property type="project" value="UniProtKB-ARBA"/>
</dbReference>
<dbReference type="EMBL" id="WMIG01000020">
    <property type="protein sequence ID" value="MTH61778.1"/>
    <property type="molecule type" value="Genomic_DNA"/>
</dbReference>
<dbReference type="InterPro" id="IPR036111">
    <property type="entry name" value="Mal/L-sulfo/L-lacto_DH-like_sf"/>
</dbReference>
<accession>A0A844HRT0</accession>
<dbReference type="PANTHER" id="PTHR11091:SF0">
    <property type="entry name" value="MALATE DEHYDROGENASE"/>
    <property type="match status" value="1"/>
</dbReference>
<dbReference type="OrthoDB" id="9811519at2"/>
<dbReference type="Pfam" id="PF02615">
    <property type="entry name" value="Ldh_2"/>
    <property type="match status" value="1"/>
</dbReference>
<evidence type="ECO:0000256" key="4">
    <source>
        <dbReference type="ARBA" id="ARBA00052446"/>
    </source>
</evidence>
<comment type="similarity">
    <text evidence="1">Belongs to the LDH2/MDH2 oxidoreductase family.</text>
</comment>
<evidence type="ECO:0000313" key="7">
    <source>
        <dbReference type="EMBL" id="MTH61778.1"/>
    </source>
</evidence>
<comment type="caution">
    <text evidence="7">The sequence shown here is derived from an EMBL/GenBank/DDBJ whole genome shotgun (WGS) entry which is preliminary data.</text>
</comment>
<dbReference type="InterPro" id="IPR003767">
    <property type="entry name" value="Malate/L-lactate_DH-like"/>
</dbReference>
<dbReference type="FunFam" id="3.30.1370.60:FF:000002">
    <property type="entry name" value="Malate/L-lactate family dehydrogenase"/>
    <property type="match status" value="1"/>
</dbReference>
<dbReference type="InterPro" id="IPR043144">
    <property type="entry name" value="Mal/L-sulf/L-lact_DH-like_ah"/>
</dbReference>
<dbReference type="GO" id="GO:0006560">
    <property type="term" value="P:proline metabolic process"/>
    <property type="evidence" value="ECO:0007669"/>
    <property type="project" value="UniProtKB-ARBA"/>
</dbReference>
<evidence type="ECO:0000256" key="2">
    <source>
        <dbReference type="ARBA" id="ARBA00023002"/>
    </source>
</evidence>
<evidence type="ECO:0000256" key="3">
    <source>
        <dbReference type="ARBA" id="ARBA00050122"/>
    </source>
</evidence>
<protein>
    <recommendedName>
        <fullName evidence="6">Delta(1)-pyrroline-2-carboxylate/Delta(1)-piperideine-2-carboxylate reductase</fullName>
        <ecNumber evidence="5">1.5.1.21</ecNumber>
    </recommendedName>
</protein>
<gene>
    <name evidence="7" type="ORF">GL300_21480</name>
</gene>
<evidence type="ECO:0000313" key="8">
    <source>
        <dbReference type="Proteomes" id="UP000449846"/>
    </source>
</evidence>
<evidence type="ECO:0000256" key="1">
    <source>
        <dbReference type="ARBA" id="ARBA00006056"/>
    </source>
</evidence>
<evidence type="ECO:0000256" key="6">
    <source>
        <dbReference type="ARBA" id="ARBA00068106"/>
    </source>
</evidence>
<proteinExistence type="inferred from homology"/>
<dbReference type="Gene3D" id="3.30.1370.60">
    <property type="entry name" value="Hypothetical oxidoreductase yiak, domain 2"/>
    <property type="match status" value="1"/>
</dbReference>
<sequence>MTGRKDVTGRHLSFDDMVATLGDVLRANGCSEQVAQTLATNCASAERDGSKSHGLFRMEGYVSTLRSGWVDGRAIPVVEDVAPGFVRVDARNGFTLPAHDAARALVEEKARQNGIAALAIRNSHHLGALYLDVESYAEKGLIALSVVNSMAVVVHPGSTKPVYGTNPIAFATPRAEGGPFLFDFATSAMAHGDVQVAAKQGRQLPPGTGVDANGAPTQDPNAILSGGALLPFGAHKGTALAMMVEILCAALVGGQYSYEVDWSEHPGAHTPRTGQTLIVIDPTAGAGNLAPFAQRVEALIQEIRSGGPVRLPSEERYPAREAAARNGIAVDAAQWDAILALKAPAQTVTA</sequence>
<dbReference type="GO" id="GO:0047125">
    <property type="term" value="F:delta1-piperideine-2-carboxylate reductase activity"/>
    <property type="evidence" value="ECO:0007669"/>
    <property type="project" value="UniProtKB-EC"/>
</dbReference>
<name>A0A844HRT0_9RHOB</name>
<evidence type="ECO:0000256" key="5">
    <source>
        <dbReference type="ARBA" id="ARBA00066966"/>
    </source>
</evidence>
<dbReference type="Gene3D" id="1.10.1530.10">
    <property type="match status" value="1"/>
</dbReference>
<reference evidence="7 8" key="1">
    <citation type="submission" date="2019-11" db="EMBL/GenBank/DDBJ databases">
        <authorList>
            <person name="Dong K."/>
        </authorList>
    </citation>
    <scope>NUCLEOTIDE SEQUENCE [LARGE SCALE GENOMIC DNA]</scope>
    <source>
        <strain evidence="7 8">NBRC 112902</strain>
    </source>
</reference>
<comment type="catalytic activity">
    <reaction evidence="3">
        <text>L-pipecolate + NADP(+) = Delta(1)-piperideine-2-carboxylate + NADPH + H(+)</text>
        <dbReference type="Rhea" id="RHEA:12524"/>
        <dbReference type="ChEBI" id="CHEBI:15378"/>
        <dbReference type="ChEBI" id="CHEBI:57783"/>
        <dbReference type="ChEBI" id="CHEBI:58349"/>
        <dbReference type="ChEBI" id="CHEBI:61185"/>
        <dbReference type="ChEBI" id="CHEBI:77631"/>
        <dbReference type="EC" id="1.5.1.21"/>
    </reaction>
</comment>
<dbReference type="InterPro" id="IPR043143">
    <property type="entry name" value="Mal/L-sulf/L-lact_DH-like_NADP"/>
</dbReference>